<evidence type="ECO:0000256" key="1">
    <source>
        <dbReference type="ARBA" id="ARBA00001946"/>
    </source>
</evidence>
<keyword evidence="3" id="KW-0808">Transferase</keyword>
<keyword evidence="2" id="KW-0723">Serine/threonine-protein kinase</keyword>
<dbReference type="Gene3D" id="1.10.510.10">
    <property type="entry name" value="Transferase(Phosphotransferase) domain 1"/>
    <property type="match status" value="1"/>
</dbReference>
<dbReference type="GO" id="GO:0004674">
    <property type="term" value="F:protein serine/threonine kinase activity"/>
    <property type="evidence" value="ECO:0007669"/>
    <property type="project" value="UniProtKB-KW"/>
</dbReference>
<evidence type="ECO:0000259" key="10">
    <source>
        <dbReference type="PROSITE" id="PS50222"/>
    </source>
</evidence>
<comment type="cofactor">
    <cofactor evidence="1">
        <name>Mg(2+)</name>
        <dbReference type="ChEBI" id="CHEBI:18420"/>
    </cofactor>
</comment>
<dbReference type="SUPFAM" id="SSF47473">
    <property type="entry name" value="EF-hand"/>
    <property type="match status" value="1"/>
</dbReference>
<dbReference type="EMBL" id="MPUH01000088">
    <property type="protein sequence ID" value="OMJ91125.1"/>
    <property type="molecule type" value="Genomic_DNA"/>
</dbReference>
<feature type="region of interest" description="Disordered" evidence="8">
    <location>
        <begin position="14"/>
        <end position="34"/>
    </location>
</feature>
<evidence type="ECO:0000256" key="2">
    <source>
        <dbReference type="ARBA" id="ARBA00022527"/>
    </source>
</evidence>
<dbReference type="InterPro" id="IPR050205">
    <property type="entry name" value="CDPK_Ser/Thr_kinases"/>
</dbReference>
<comment type="caution">
    <text evidence="11">The sequence shown here is derived from an EMBL/GenBank/DDBJ whole genome shotgun (WGS) entry which is preliminary data.</text>
</comment>
<dbReference type="Pfam" id="PF00069">
    <property type="entry name" value="Pkinase"/>
    <property type="match status" value="1"/>
</dbReference>
<feature type="domain" description="EF-hand" evidence="10">
    <location>
        <begin position="348"/>
        <end position="374"/>
    </location>
</feature>
<evidence type="ECO:0000313" key="11">
    <source>
        <dbReference type="EMBL" id="OMJ91125.1"/>
    </source>
</evidence>
<dbReference type="Gene3D" id="3.30.200.20">
    <property type="entry name" value="Phosphorylase Kinase, domain 1"/>
    <property type="match status" value="1"/>
</dbReference>
<organism evidence="11 12">
    <name type="scientific">Stentor coeruleus</name>
    <dbReference type="NCBI Taxonomy" id="5963"/>
    <lineage>
        <taxon>Eukaryota</taxon>
        <taxon>Sar</taxon>
        <taxon>Alveolata</taxon>
        <taxon>Ciliophora</taxon>
        <taxon>Postciliodesmatophora</taxon>
        <taxon>Heterotrichea</taxon>
        <taxon>Heterotrichida</taxon>
        <taxon>Stentoridae</taxon>
        <taxon>Stentor</taxon>
    </lineage>
</organism>
<sequence length="474" mass="54005">MGCCNTLPVPPPLSSDKLQVQPTPQRSSKRGRLPTNKLMTITERYEILRALGSGTIGTLFHAKNLETCEIRTIREVNKSASYHSVEVFQEVKILKELDHQNIIKVYEAIETSRSYYIVLENIYGGSLADRFKKNNVEGVISKYIHDMFLGLAYLHSQGIVHCNLSQDYVVLSDTSETPVLKIIGFALAQRLSEKKTIDQKYLKYPWASPEMLRGEYSEKSDVWSAGIVLYSLLTQRQPFPKGSRSMVIDAISSASVDFYNSAFTGLSLDAQDLIKSMLKRDPDDRPTCEKILQHPWFGNSKRMLPITYNITKKLLGFKITSKVAKRIMVFIVEQLALVRKDYAILGYFRSLDLNEDGKASKDEVLNVFNQVGLNVTQDIDFIMENIDTKGTGKVRYLDLVLGLTNWSQEFKKKNLEKYFKAEGGFVDADWLKKEISGVEEKEWDEFLVKIPMDEGKIHIEGLKKILRLNISNLT</sequence>
<dbReference type="InterPro" id="IPR000719">
    <property type="entry name" value="Prot_kinase_dom"/>
</dbReference>
<evidence type="ECO:0000256" key="6">
    <source>
        <dbReference type="ARBA" id="ARBA00022840"/>
    </source>
</evidence>
<dbReference type="PANTHER" id="PTHR24349">
    <property type="entry name" value="SERINE/THREONINE-PROTEIN KINASE"/>
    <property type="match status" value="1"/>
</dbReference>
<dbReference type="AlphaFoldDB" id="A0A1R2CQ63"/>
<dbReference type="GO" id="GO:0005524">
    <property type="term" value="F:ATP binding"/>
    <property type="evidence" value="ECO:0007669"/>
    <property type="project" value="UniProtKB-KW"/>
</dbReference>
<dbReference type="InterPro" id="IPR011992">
    <property type="entry name" value="EF-hand-dom_pair"/>
</dbReference>
<evidence type="ECO:0000256" key="8">
    <source>
        <dbReference type="SAM" id="MobiDB-lite"/>
    </source>
</evidence>
<comment type="similarity">
    <text evidence="7">Belongs to the protein kinase superfamily. Ser/Thr protein kinase family. CDPK subfamily.</text>
</comment>
<evidence type="ECO:0000313" key="12">
    <source>
        <dbReference type="Proteomes" id="UP000187209"/>
    </source>
</evidence>
<proteinExistence type="inferred from homology"/>
<keyword evidence="12" id="KW-1185">Reference proteome</keyword>
<dbReference type="InterPro" id="IPR002048">
    <property type="entry name" value="EF_hand_dom"/>
</dbReference>
<keyword evidence="6" id="KW-0067">ATP-binding</keyword>
<dbReference type="SUPFAM" id="SSF56112">
    <property type="entry name" value="Protein kinase-like (PK-like)"/>
    <property type="match status" value="1"/>
</dbReference>
<dbReference type="PROSITE" id="PS50011">
    <property type="entry name" value="PROTEIN_KINASE_DOM"/>
    <property type="match status" value="1"/>
</dbReference>
<dbReference type="InterPro" id="IPR011009">
    <property type="entry name" value="Kinase-like_dom_sf"/>
</dbReference>
<evidence type="ECO:0008006" key="13">
    <source>
        <dbReference type="Google" id="ProtNLM"/>
    </source>
</evidence>
<accession>A0A1R2CQ63</accession>
<dbReference type="GO" id="GO:0005509">
    <property type="term" value="F:calcium ion binding"/>
    <property type="evidence" value="ECO:0007669"/>
    <property type="project" value="InterPro"/>
</dbReference>
<reference evidence="11 12" key="1">
    <citation type="submission" date="2016-11" db="EMBL/GenBank/DDBJ databases">
        <title>The macronuclear genome of Stentor coeruleus: a giant cell with tiny introns.</title>
        <authorList>
            <person name="Slabodnick M."/>
            <person name="Ruby J.G."/>
            <person name="Reiff S.B."/>
            <person name="Swart E.C."/>
            <person name="Gosai S."/>
            <person name="Prabakaran S."/>
            <person name="Witkowska E."/>
            <person name="Larue G.E."/>
            <person name="Fisher S."/>
            <person name="Freeman R.M."/>
            <person name="Gunawardena J."/>
            <person name="Chu W."/>
            <person name="Stover N.A."/>
            <person name="Gregory B.D."/>
            <person name="Nowacki M."/>
            <person name="Derisi J."/>
            <person name="Roy S.W."/>
            <person name="Marshall W.F."/>
            <person name="Sood P."/>
        </authorList>
    </citation>
    <scope>NUCLEOTIDE SEQUENCE [LARGE SCALE GENOMIC DNA]</scope>
    <source>
        <strain evidence="11">WM001</strain>
    </source>
</reference>
<feature type="compositionally biased region" description="Polar residues" evidence="8">
    <location>
        <begin position="16"/>
        <end position="26"/>
    </location>
</feature>
<dbReference type="PROSITE" id="PS50222">
    <property type="entry name" value="EF_HAND_2"/>
    <property type="match status" value="1"/>
</dbReference>
<name>A0A1R2CQ63_9CILI</name>
<dbReference type="Proteomes" id="UP000187209">
    <property type="component" value="Unassembled WGS sequence"/>
</dbReference>
<dbReference type="Gene3D" id="1.10.238.10">
    <property type="entry name" value="EF-hand"/>
    <property type="match status" value="2"/>
</dbReference>
<evidence type="ECO:0000256" key="7">
    <source>
        <dbReference type="ARBA" id="ARBA00024334"/>
    </source>
</evidence>
<gene>
    <name evidence="11" type="ORF">SteCoe_6389</name>
</gene>
<evidence type="ECO:0000259" key="9">
    <source>
        <dbReference type="PROSITE" id="PS50011"/>
    </source>
</evidence>
<keyword evidence="5" id="KW-0418">Kinase</keyword>
<protein>
    <recommendedName>
        <fullName evidence="13">Protein kinase domain-containing protein</fullName>
    </recommendedName>
</protein>
<dbReference type="OrthoDB" id="438569at2759"/>
<evidence type="ECO:0000256" key="3">
    <source>
        <dbReference type="ARBA" id="ARBA00022679"/>
    </source>
</evidence>
<evidence type="ECO:0000256" key="4">
    <source>
        <dbReference type="ARBA" id="ARBA00022741"/>
    </source>
</evidence>
<feature type="domain" description="Protein kinase" evidence="9">
    <location>
        <begin position="45"/>
        <end position="297"/>
    </location>
</feature>
<keyword evidence="4" id="KW-0547">Nucleotide-binding</keyword>
<evidence type="ECO:0000256" key="5">
    <source>
        <dbReference type="ARBA" id="ARBA00022777"/>
    </source>
</evidence>